<protein>
    <submittedName>
        <fullName evidence="4">TGA1</fullName>
    </submittedName>
</protein>
<name>A0A2U1KBC7_ARTAN</name>
<reference evidence="4" key="2">
    <citation type="submission" date="2018-04" db="EMBL/GenBank/DDBJ databases">
        <title>Salicylic acid modulates artemisinin via the AaNPR1-AaTGA6-AaTGA3 complex in A. annua.</title>
        <authorList>
            <person name="Lv Z."/>
            <person name="Tang K."/>
        </authorList>
    </citation>
    <scope>NUCLEOTIDE SEQUENCE</scope>
</reference>
<dbReference type="InterPro" id="IPR051886">
    <property type="entry name" value="Seed_Dev/Stress_Resp_Reg"/>
</dbReference>
<dbReference type="PROSITE" id="PS51806">
    <property type="entry name" value="DOG1"/>
    <property type="match status" value="1"/>
</dbReference>
<dbReference type="GO" id="GO:0043565">
    <property type="term" value="F:sequence-specific DNA binding"/>
    <property type="evidence" value="ECO:0007669"/>
    <property type="project" value="InterPro"/>
</dbReference>
<dbReference type="EMBL" id="PKPP01024019">
    <property type="protein sequence ID" value="PWA34060.1"/>
    <property type="molecule type" value="Genomic_DNA"/>
</dbReference>
<gene>
    <name evidence="3" type="ORF">CTI12_AA287820</name>
    <name evidence="2" type="ORF">CTI12_AA623260</name>
</gene>
<dbReference type="Proteomes" id="UP000245207">
    <property type="component" value="Unassembled WGS sequence"/>
</dbReference>
<dbReference type="STRING" id="35608.A0A2U1KBC7"/>
<dbReference type="EMBL" id="PKPP01003227">
    <property type="protein sequence ID" value="PWA70501.1"/>
    <property type="molecule type" value="Genomic_DNA"/>
</dbReference>
<organism evidence="2 5">
    <name type="scientific">Artemisia annua</name>
    <name type="common">Sweet wormwood</name>
    <dbReference type="NCBI Taxonomy" id="35608"/>
    <lineage>
        <taxon>Eukaryota</taxon>
        <taxon>Viridiplantae</taxon>
        <taxon>Streptophyta</taxon>
        <taxon>Embryophyta</taxon>
        <taxon>Tracheophyta</taxon>
        <taxon>Spermatophyta</taxon>
        <taxon>Magnoliopsida</taxon>
        <taxon>eudicotyledons</taxon>
        <taxon>Gunneridae</taxon>
        <taxon>Pentapetalae</taxon>
        <taxon>asterids</taxon>
        <taxon>campanulids</taxon>
        <taxon>Asterales</taxon>
        <taxon>Asteraceae</taxon>
        <taxon>Asteroideae</taxon>
        <taxon>Anthemideae</taxon>
        <taxon>Artemisiinae</taxon>
        <taxon>Artemisia</taxon>
    </lineage>
</organism>
<dbReference type="PANTHER" id="PTHR46354">
    <property type="entry name" value="DOG1 DOMAIN-CONTAINING PROTEIN"/>
    <property type="match status" value="1"/>
</dbReference>
<evidence type="ECO:0000313" key="4">
    <source>
        <dbReference type="EMBL" id="QAV82487.1"/>
    </source>
</evidence>
<evidence type="ECO:0000313" key="3">
    <source>
        <dbReference type="EMBL" id="PWA70501.1"/>
    </source>
</evidence>
<accession>A0A2U1KBC7</accession>
<evidence type="ECO:0000313" key="5">
    <source>
        <dbReference type="Proteomes" id="UP000245207"/>
    </source>
</evidence>
<evidence type="ECO:0000259" key="1">
    <source>
        <dbReference type="PROSITE" id="PS51806"/>
    </source>
</evidence>
<proteinExistence type="evidence at transcript level"/>
<dbReference type="Pfam" id="PF14144">
    <property type="entry name" value="DOG1"/>
    <property type="match status" value="1"/>
</dbReference>
<reference evidence="2 5" key="1">
    <citation type="journal article" date="2018" name="Mol. Plant">
        <title>The genome of Artemisia annua provides insight into the evolution of Asteraceae family and artemisinin biosynthesis.</title>
        <authorList>
            <person name="Shen Q."/>
            <person name="Zhang L."/>
            <person name="Liao Z."/>
            <person name="Wang S."/>
            <person name="Yan T."/>
            <person name="Shi P."/>
            <person name="Liu M."/>
            <person name="Fu X."/>
            <person name="Pan Q."/>
            <person name="Wang Y."/>
            <person name="Lv Z."/>
            <person name="Lu X."/>
            <person name="Zhang F."/>
            <person name="Jiang W."/>
            <person name="Ma Y."/>
            <person name="Chen M."/>
            <person name="Hao X."/>
            <person name="Li L."/>
            <person name="Tang Y."/>
            <person name="Lv G."/>
            <person name="Zhou Y."/>
            <person name="Sun X."/>
            <person name="Brodelius P.E."/>
            <person name="Rose J.K.C."/>
            <person name="Tang K."/>
        </authorList>
    </citation>
    <scope>NUCLEOTIDE SEQUENCE [LARGE SCALE GENOMIC DNA]</scope>
    <source>
        <strain evidence="5">cv. Huhao1</strain>
        <tissue evidence="2">Leaf</tissue>
    </source>
</reference>
<dbReference type="GO" id="GO:0006351">
    <property type="term" value="P:DNA-templated transcription"/>
    <property type="evidence" value="ECO:0007669"/>
    <property type="project" value="InterPro"/>
</dbReference>
<dbReference type="AlphaFoldDB" id="A0A2U1KBC7"/>
<dbReference type="EMBL" id="MH201462">
    <property type="protein sequence ID" value="QAV82487.1"/>
    <property type="molecule type" value="mRNA"/>
</dbReference>
<evidence type="ECO:0000313" key="2">
    <source>
        <dbReference type="EMBL" id="PWA34060.1"/>
    </source>
</evidence>
<dbReference type="InterPro" id="IPR025422">
    <property type="entry name" value="TGA_domain"/>
</dbReference>
<dbReference type="OrthoDB" id="1889475at2759"/>
<feature type="domain" description="DOG1" evidence="1">
    <location>
        <begin position="3"/>
        <end position="228"/>
    </location>
</feature>
<sequence length="230" mass="26199">MDTRSFGEYFEGWEVQHRSYLDKLLAGANSAAAAHDESVEEEEELRHLVQQVLSHYQEYYDEKSKAAESDVFLMFSPPWFSSFERTLLWASGFKPSIAFRLLRQSVGNELTEDQNEKISAVKEETRRMEREISVALAGVQESVAAPPFCGLIKREAILIDGEVSDMESAVEQLKAAMLSVMRDADYLRQQTAGEILEVLTPIQKVKFLAVTSQFWLHSRGLGMQRDKQIQ</sequence>
<dbReference type="Gene3D" id="1.20.120.1490">
    <property type="match status" value="1"/>
</dbReference>
<dbReference type="PANTHER" id="PTHR46354:SF1">
    <property type="entry name" value="PROTEIN RESPONSE TO ABA AND SALT 1-RELATED"/>
    <property type="match status" value="1"/>
</dbReference>
<keyword evidence="5" id="KW-1185">Reference proteome</keyword>